<evidence type="ECO:0000313" key="9">
    <source>
        <dbReference type="Proteomes" id="UP001597541"/>
    </source>
</evidence>
<dbReference type="Gene3D" id="3.40.50.150">
    <property type="entry name" value="Vaccinia Virus protein VP39"/>
    <property type="match status" value="1"/>
</dbReference>
<evidence type="ECO:0000256" key="5">
    <source>
        <dbReference type="HAMAP-Rule" id="MF_02126"/>
    </source>
</evidence>
<comment type="similarity">
    <text evidence="5">Belongs to the protein N5-glutamine methyltransferase family. PrmC subfamily.</text>
</comment>
<dbReference type="InterPro" id="IPR004556">
    <property type="entry name" value="HemK-like"/>
</dbReference>
<dbReference type="InterPro" id="IPR002052">
    <property type="entry name" value="DNA_methylase_N6_adenine_CS"/>
</dbReference>
<dbReference type="NCBIfam" id="TIGR03534">
    <property type="entry name" value="RF_mod_PrmC"/>
    <property type="match status" value="1"/>
</dbReference>
<evidence type="ECO:0000256" key="4">
    <source>
        <dbReference type="ARBA" id="ARBA00048391"/>
    </source>
</evidence>
<feature type="binding site" evidence="5">
    <location>
        <begin position="194"/>
        <end position="197"/>
    </location>
    <ligand>
        <name>substrate</name>
    </ligand>
</feature>
<comment type="caution">
    <text evidence="5">Lacks conserved residue(s) required for the propagation of feature annotation.</text>
</comment>
<comment type="catalytic activity">
    <reaction evidence="4 5">
        <text>L-glutaminyl-[peptide chain release factor] + S-adenosyl-L-methionine = N(5)-methyl-L-glutaminyl-[peptide chain release factor] + S-adenosyl-L-homocysteine + H(+)</text>
        <dbReference type="Rhea" id="RHEA:42896"/>
        <dbReference type="Rhea" id="RHEA-COMP:10271"/>
        <dbReference type="Rhea" id="RHEA-COMP:10272"/>
        <dbReference type="ChEBI" id="CHEBI:15378"/>
        <dbReference type="ChEBI" id="CHEBI:30011"/>
        <dbReference type="ChEBI" id="CHEBI:57856"/>
        <dbReference type="ChEBI" id="CHEBI:59789"/>
        <dbReference type="ChEBI" id="CHEBI:61891"/>
        <dbReference type="EC" id="2.1.1.297"/>
    </reaction>
</comment>
<dbReference type="CDD" id="cd02440">
    <property type="entry name" value="AdoMet_MTases"/>
    <property type="match status" value="1"/>
</dbReference>
<dbReference type="HAMAP" id="MF_02126">
    <property type="entry name" value="RF_methyltr_PrmC"/>
    <property type="match status" value="1"/>
</dbReference>
<keyword evidence="9" id="KW-1185">Reference proteome</keyword>
<organism evidence="8 9">
    <name type="scientific">Paenibacillus gansuensis</name>
    <dbReference type="NCBI Taxonomy" id="306542"/>
    <lineage>
        <taxon>Bacteria</taxon>
        <taxon>Bacillati</taxon>
        <taxon>Bacillota</taxon>
        <taxon>Bacilli</taxon>
        <taxon>Bacillales</taxon>
        <taxon>Paenibacillaceae</taxon>
        <taxon>Paenibacillus</taxon>
    </lineage>
</organism>
<dbReference type="PROSITE" id="PS00092">
    <property type="entry name" value="N6_MTASE"/>
    <property type="match status" value="1"/>
</dbReference>
<feature type="binding site" evidence="5">
    <location>
        <position position="148"/>
    </location>
    <ligand>
        <name>S-adenosyl-L-methionine</name>
        <dbReference type="ChEBI" id="CHEBI:59789"/>
    </ligand>
</feature>
<dbReference type="SUPFAM" id="SSF53335">
    <property type="entry name" value="S-adenosyl-L-methionine-dependent methyltransferases"/>
    <property type="match status" value="1"/>
</dbReference>
<evidence type="ECO:0000256" key="3">
    <source>
        <dbReference type="ARBA" id="ARBA00022691"/>
    </source>
</evidence>
<dbReference type="InterPro" id="IPR050320">
    <property type="entry name" value="N5-glutamine_MTase"/>
</dbReference>
<evidence type="ECO:0000256" key="1">
    <source>
        <dbReference type="ARBA" id="ARBA00022603"/>
    </source>
</evidence>
<feature type="binding site" evidence="5">
    <location>
        <begin position="125"/>
        <end position="129"/>
    </location>
    <ligand>
        <name>S-adenosyl-L-methionine</name>
        <dbReference type="ChEBI" id="CHEBI:59789"/>
    </ligand>
</feature>
<feature type="binding site" evidence="5">
    <location>
        <position position="194"/>
    </location>
    <ligand>
        <name>S-adenosyl-L-methionine</name>
        <dbReference type="ChEBI" id="CHEBI:59789"/>
    </ligand>
</feature>
<dbReference type="PANTHER" id="PTHR18895">
    <property type="entry name" value="HEMK METHYLTRANSFERASE"/>
    <property type="match status" value="1"/>
</dbReference>
<dbReference type="InterPro" id="IPR019874">
    <property type="entry name" value="RF_methyltr_PrmC"/>
</dbReference>
<feature type="domain" description="Release factor glutamine methyltransferase N-terminal" evidence="7">
    <location>
        <begin position="7"/>
        <end position="77"/>
    </location>
</feature>
<dbReference type="EMBL" id="JBHUME010000019">
    <property type="protein sequence ID" value="MFD2615485.1"/>
    <property type="molecule type" value="Genomic_DNA"/>
</dbReference>
<protein>
    <recommendedName>
        <fullName evidence="5">Release factor glutamine methyltransferase</fullName>
        <shortName evidence="5">RF MTase</shortName>
        <ecNumber evidence="5">2.1.1.297</ecNumber>
    </recommendedName>
    <alternativeName>
        <fullName evidence="5">N5-glutamine methyltransferase PrmC</fullName>
    </alternativeName>
    <alternativeName>
        <fullName evidence="5">Protein-(glutamine-N5) MTase PrmC</fullName>
    </alternativeName>
    <alternativeName>
        <fullName evidence="5">Protein-glutamine N-methyltransferase PrmC</fullName>
    </alternativeName>
</protein>
<keyword evidence="2 5" id="KW-0808">Transferase</keyword>
<dbReference type="GO" id="GO:0032259">
    <property type="term" value="P:methylation"/>
    <property type="evidence" value="ECO:0007669"/>
    <property type="project" value="UniProtKB-KW"/>
</dbReference>
<dbReference type="GO" id="GO:0102559">
    <property type="term" value="F:peptide chain release factor N(5)-glutamine methyltransferase activity"/>
    <property type="evidence" value="ECO:0007669"/>
    <property type="project" value="UniProtKB-EC"/>
</dbReference>
<accession>A0ABW5PLZ6</accession>
<feature type="domain" description="Methyltransferase small" evidence="6">
    <location>
        <begin position="120"/>
        <end position="197"/>
    </location>
</feature>
<dbReference type="Proteomes" id="UP001597541">
    <property type="component" value="Unassembled WGS sequence"/>
</dbReference>
<dbReference type="InterPro" id="IPR007848">
    <property type="entry name" value="Small_mtfrase_dom"/>
</dbReference>
<comment type="caution">
    <text evidence="8">The sequence shown here is derived from an EMBL/GenBank/DDBJ whole genome shotgun (WGS) entry which is preliminary data.</text>
</comment>
<keyword evidence="1 5" id="KW-0489">Methyltransferase</keyword>
<dbReference type="PANTHER" id="PTHR18895:SF74">
    <property type="entry name" value="MTRF1L RELEASE FACTOR GLUTAMINE METHYLTRANSFERASE"/>
    <property type="match status" value="1"/>
</dbReference>
<evidence type="ECO:0000259" key="6">
    <source>
        <dbReference type="Pfam" id="PF05175"/>
    </source>
</evidence>
<dbReference type="EC" id="2.1.1.297" evidence="5"/>
<evidence type="ECO:0000313" key="8">
    <source>
        <dbReference type="EMBL" id="MFD2615485.1"/>
    </source>
</evidence>
<comment type="function">
    <text evidence="5">Methylates the class 1 translation termination release factors RF1/PrfA and RF2/PrfB on the glutamine residue of the universally conserved GGQ motif.</text>
</comment>
<dbReference type="InterPro" id="IPR029063">
    <property type="entry name" value="SAM-dependent_MTases_sf"/>
</dbReference>
<sequence>MSLSIREAFVKASLFLEEHGVAEARSNAELLLMHVMGLDRTGLLVRWSEPFPAEVSEAWEAVLARKAAGEPAQYIIGRQEFYGLPFEVGPAVLIPRPETELLVEEVIRVGRQVWPDGAPQLVDIGTGSGAIPVAIATECPAWRVATSDISPAAIEVAKRNARANGVADRVTFLQGDLLEPVIDAGWAVDILVSNPPYIPSADIPDLQPEVRAFEPMSALDGGDDGLTPYRRMVEQLPRLAGGVPRLIGFEVGMGQARDVAAMLRAAAPWDDVWIIPDLAGIERHVLAVRRGN</sequence>
<evidence type="ECO:0000256" key="2">
    <source>
        <dbReference type="ARBA" id="ARBA00022679"/>
    </source>
</evidence>
<reference evidence="9" key="1">
    <citation type="journal article" date="2019" name="Int. J. Syst. Evol. Microbiol.">
        <title>The Global Catalogue of Microorganisms (GCM) 10K type strain sequencing project: providing services to taxonomists for standard genome sequencing and annotation.</title>
        <authorList>
            <consortium name="The Broad Institute Genomics Platform"/>
            <consortium name="The Broad Institute Genome Sequencing Center for Infectious Disease"/>
            <person name="Wu L."/>
            <person name="Ma J."/>
        </authorList>
    </citation>
    <scope>NUCLEOTIDE SEQUENCE [LARGE SCALE GENOMIC DNA]</scope>
    <source>
        <strain evidence="9">KCTC 3950</strain>
    </source>
</reference>
<dbReference type="Pfam" id="PF05175">
    <property type="entry name" value="MTS"/>
    <property type="match status" value="1"/>
</dbReference>
<dbReference type="NCBIfam" id="TIGR00536">
    <property type="entry name" value="hemK_fam"/>
    <property type="match status" value="1"/>
</dbReference>
<dbReference type="Gene3D" id="1.10.8.10">
    <property type="entry name" value="DNA helicase RuvA subunit, C-terminal domain"/>
    <property type="match status" value="1"/>
</dbReference>
<evidence type="ECO:0000259" key="7">
    <source>
        <dbReference type="Pfam" id="PF17827"/>
    </source>
</evidence>
<dbReference type="Pfam" id="PF17827">
    <property type="entry name" value="PrmC_N"/>
    <property type="match status" value="1"/>
</dbReference>
<proteinExistence type="inferred from homology"/>
<gene>
    <name evidence="5 8" type="primary">prmC</name>
    <name evidence="8" type="ORF">ACFSUF_24060</name>
</gene>
<keyword evidence="3 5" id="KW-0949">S-adenosyl-L-methionine</keyword>
<dbReference type="RefSeq" id="WP_377607404.1">
    <property type="nucleotide sequence ID" value="NZ_JBHUME010000019.1"/>
</dbReference>
<dbReference type="InterPro" id="IPR040758">
    <property type="entry name" value="PrmC_N"/>
</dbReference>
<name>A0ABW5PLZ6_9BACL</name>